<feature type="domain" description="Methyltransferase type 11" evidence="1">
    <location>
        <begin position="54"/>
        <end position="149"/>
    </location>
</feature>
<dbReference type="Pfam" id="PF08241">
    <property type="entry name" value="Methyltransf_11"/>
    <property type="match status" value="1"/>
</dbReference>
<proteinExistence type="predicted"/>
<evidence type="ECO:0000313" key="2">
    <source>
        <dbReference type="EMBL" id="KNH19020.1"/>
    </source>
</evidence>
<gene>
    <name evidence="2" type="ORF">ACS77_25970</name>
</gene>
<dbReference type="GO" id="GO:0008757">
    <property type="term" value="F:S-adenosylmethionine-dependent methyltransferase activity"/>
    <property type="evidence" value="ECO:0007669"/>
    <property type="project" value="InterPro"/>
</dbReference>
<evidence type="ECO:0000313" key="3">
    <source>
        <dbReference type="Proteomes" id="UP000036955"/>
    </source>
</evidence>
<dbReference type="CDD" id="cd02440">
    <property type="entry name" value="AdoMet_MTases"/>
    <property type="match status" value="1"/>
</dbReference>
<reference evidence="2 3" key="1">
    <citation type="submission" date="2015-06" db="EMBL/GenBank/DDBJ databases">
        <authorList>
            <person name="Hoefler B.C."/>
            <person name="Straight P.D."/>
        </authorList>
    </citation>
    <scope>NUCLEOTIDE SEQUENCE [LARGE SCALE GENOMIC DNA]</scope>
    <source>
        <strain evidence="2 3">Riq4</strain>
    </source>
</reference>
<dbReference type="SUPFAM" id="SSF53335">
    <property type="entry name" value="S-adenosyl-L-methionine-dependent methyltransferases"/>
    <property type="match status" value="1"/>
</dbReference>
<sequence length="276" mass="31169">MGLNTYFDRKHLEAHYATTEDYRQRSDSWETLAKNSISQWYAEQLKDLTFTEVLDAGAGLGRFSDAVARSKDVNITAIDISPEMVQATRQRVETLPGNHRFIQSAIEEAPFEPEAFDLILANLVLHHVPDIKVAFEKLATLVQPGGHVALLTADFDWMSELNRLQDHALLTLGFPFDGPALTAPGTNSFCEANIMRFVPASLMLVKKPWFDGTMVFPDVDAVLNFYTRTLRYKNIAQQIGDDSLKQAARELIEKYCLQDGELKVSSSVYQYVFKKL</sequence>
<comment type="caution">
    <text evidence="2">The sequence shown here is derived from an EMBL/GenBank/DDBJ whole genome shotgun (WGS) entry which is preliminary data.</text>
</comment>
<name>A0A0L1LRW1_PSESX</name>
<evidence type="ECO:0000259" key="1">
    <source>
        <dbReference type="Pfam" id="PF08241"/>
    </source>
</evidence>
<dbReference type="Gene3D" id="3.40.50.150">
    <property type="entry name" value="Vaccinia Virus protein VP39"/>
    <property type="match status" value="1"/>
</dbReference>
<dbReference type="PANTHER" id="PTHR43861">
    <property type="entry name" value="TRANS-ACONITATE 2-METHYLTRANSFERASE-RELATED"/>
    <property type="match status" value="1"/>
</dbReference>
<dbReference type="Proteomes" id="UP000036955">
    <property type="component" value="Unassembled WGS sequence"/>
</dbReference>
<accession>A0A0L1LRW1</accession>
<dbReference type="InterPro" id="IPR013216">
    <property type="entry name" value="Methyltransf_11"/>
</dbReference>
<dbReference type="EMBL" id="LFQK01000064">
    <property type="protein sequence ID" value="KNH19020.1"/>
    <property type="molecule type" value="Genomic_DNA"/>
</dbReference>
<dbReference type="PANTHER" id="PTHR43861:SF1">
    <property type="entry name" value="TRANS-ACONITATE 2-METHYLTRANSFERASE"/>
    <property type="match status" value="1"/>
</dbReference>
<dbReference type="AlphaFoldDB" id="A0A0L1LRW1"/>
<organism evidence="2 3">
    <name type="scientific">Pseudomonas syringae</name>
    <dbReference type="NCBI Taxonomy" id="317"/>
    <lineage>
        <taxon>Bacteria</taxon>
        <taxon>Pseudomonadati</taxon>
        <taxon>Pseudomonadota</taxon>
        <taxon>Gammaproteobacteria</taxon>
        <taxon>Pseudomonadales</taxon>
        <taxon>Pseudomonadaceae</taxon>
        <taxon>Pseudomonas</taxon>
    </lineage>
</organism>
<dbReference type="PATRIC" id="fig|317.197.peg.5246"/>
<dbReference type="InterPro" id="IPR029063">
    <property type="entry name" value="SAM-dependent_MTases_sf"/>
</dbReference>
<protein>
    <recommendedName>
        <fullName evidence="1">Methyltransferase type 11 domain-containing protein</fullName>
    </recommendedName>
</protein>